<name>A0A5B6WMT4_9ROSI</name>
<dbReference type="PROSITE" id="PS50994">
    <property type="entry name" value="INTEGRASE"/>
    <property type="match status" value="1"/>
</dbReference>
<evidence type="ECO:0000259" key="1">
    <source>
        <dbReference type="PROSITE" id="PS50994"/>
    </source>
</evidence>
<evidence type="ECO:0000313" key="2">
    <source>
        <dbReference type="EMBL" id="KAA3483171.1"/>
    </source>
</evidence>
<organism evidence="2 3">
    <name type="scientific">Gossypium australe</name>
    <dbReference type="NCBI Taxonomy" id="47621"/>
    <lineage>
        <taxon>Eukaryota</taxon>
        <taxon>Viridiplantae</taxon>
        <taxon>Streptophyta</taxon>
        <taxon>Embryophyta</taxon>
        <taxon>Tracheophyta</taxon>
        <taxon>Spermatophyta</taxon>
        <taxon>Magnoliopsida</taxon>
        <taxon>eudicotyledons</taxon>
        <taxon>Gunneridae</taxon>
        <taxon>Pentapetalae</taxon>
        <taxon>rosids</taxon>
        <taxon>malvids</taxon>
        <taxon>Malvales</taxon>
        <taxon>Malvaceae</taxon>
        <taxon>Malvoideae</taxon>
        <taxon>Gossypium</taxon>
    </lineage>
</organism>
<dbReference type="GO" id="GO:0003676">
    <property type="term" value="F:nucleic acid binding"/>
    <property type="evidence" value="ECO:0007669"/>
    <property type="project" value="InterPro"/>
</dbReference>
<dbReference type="InterPro" id="IPR012337">
    <property type="entry name" value="RNaseH-like_sf"/>
</dbReference>
<dbReference type="EMBL" id="SMMG02000002">
    <property type="protein sequence ID" value="KAA3483171.1"/>
    <property type="molecule type" value="Genomic_DNA"/>
</dbReference>
<accession>A0A5B6WMT4</accession>
<dbReference type="PANTHER" id="PTHR45835">
    <property type="entry name" value="YALI0A06105P"/>
    <property type="match status" value="1"/>
</dbReference>
<comment type="caution">
    <text evidence="2">The sequence shown here is derived from an EMBL/GenBank/DDBJ whole genome shotgun (WGS) entry which is preliminary data.</text>
</comment>
<reference evidence="3" key="1">
    <citation type="journal article" date="2019" name="Plant Biotechnol. J.">
        <title>Genome sequencing of the Australian wild diploid species Gossypium australe highlights disease resistance and delayed gland morphogenesis.</title>
        <authorList>
            <person name="Cai Y."/>
            <person name="Cai X."/>
            <person name="Wang Q."/>
            <person name="Wang P."/>
            <person name="Zhang Y."/>
            <person name="Cai C."/>
            <person name="Xu Y."/>
            <person name="Wang K."/>
            <person name="Zhou Z."/>
            <person name="Wang C."/>
            <person name="Geng S."/>
            <person name="Li B."/>
            <person name="Dong Q."/>
            <person name="Hou Y."/>
            <person name="Wang H."/>
            <person name="Ai P."/>
            <person name="Liu Z."/>
            <person name="Yi F."/>
            <person name="Sun M."/>
            <person name="An G."/>
            <person name="Cheng J."/>
            <person name="Zhang Y."/>
            <person name="Shi Q."/>
            <person name="Xie Y."/>
            <person name="Shi X."/>
            <person name="Chang Y."/>
            <person name="Huang F."/>
            <person name="Chen Y."/>
            <person name="Hong S."/>
            <person name="Mi L."/>
            <person name="Sun Q."/>
            <person name="Zhang L."/>
            <person name="Zhou B."/>
            <person name="Peng R."/>
            <person name="Zhang X."/>
            <person name="Liu F."/>
        </authorList>
    </citation>
    <scope>NUCLEOTIDE SEQUENCE [LARGE SCALE GENOMIC DNA]</scope>
    <source>
        <strain evidence="3">cv. PA1801</strain>
    </source>
</reference>
<dbReference type="Gene3D" id="3.30.420.10">
    <property type="entry name" value="Ribonuclease H-like superfamily/Ribonuclease H"/>
    <property type="match status" value="1"/>
</dbReference>
<sequence>MTKKELNLRQRRCLELLKDYDLVIDYHPRKTNVTADALSQKSLFTLRAMNAHLALESDGFAVAELKTRPLFLQWILPVTLRNKDSIKVIVDKSTKLAHFIPDRTDYSLEKLAKLYVSNIVRLHGVPLSIIPDRDLRFTSRFLGKIHEDLGTKLSFSAAYHPQIDGQSDYQSSIKVASFKALYGRKCRTAFYWLELSESKLVGTDLI</sequence>
<feature type="domain" description="Integrase catalytic" evidence="1">
    <location>
        <begin position="65"/>
        <end position="168"/>
    </location>
</feature>
<gene>
    <name evidence="2" type="ORF">EPI10_005364</name>
</gene>
<dbReference type="GO" id="GO:0015074">
    <property type="term" value="P:DNA integration"/>
    <property type="evidence" value="ECO:0007669"/>
    <property type="project" value="InterPro"/>
</dbReference>
<dbReference type="InterPro" id="IPR001584">
    <property type="entry name" value="Integrase_cat-core"/>
</dbReference>
<evidence type="ECO:0000313" key="3">
    <source>
        <dbReference type="Proteomes" id="UP000325315"/>
    </source>
</evidence>
<protein>
    <submittedName>
        <fullName evidence="2">Transposon Ty3-I Gag-Pol polyprotein</fullName>
    </submittedName>
</protein>
<dbReference type="AlphaFoldDB" id="A0A5B6WMT4"/>
<keyword evidence="3" id="KW-1185">Reference proteome</keyword>
<dbReference type="PANTHER" id="PTHR45835:SF99">
    <property type="entry name" value="CHROMO DOMAIN-CONTAINING PROTEIN-RELATED"/>
    <property type="match status" value="1"/>
</dbReference>
<dbReference type="OrthoDB" id="2013610at2759"/>
<dbReference type="SUPFAM" id="SSF53098">
    <property type="entry name" value="Ribonuclease H-like"/>
    <property type="match status" value="1"/>
</dbReference>
<dbReference type="Proteomes" id="UP000325315">
    <property type="component" value="Unassembled WGS sequence"/>
</dbReference>
<proteinExistence type="predicted"/>
<dbReference type="InterPro" id="IPR036397">
    <property type="entry name" value="RNaseH_sf"/>
</dbReference>